<feature type="compositionally biased region" description="Polar residues" evidence="1">
    <location>
        <begin position="32"/>
        <end position="43"/>
    </location>
</feature>
<evidence type="ECO:0000256" key="1">
    <source>
        <dbReference type="SAM" id="MobiDB-lite"/>
    </source>
</evidence>
<organism evidence="2 3">
    <name type="scientific">Plakobranchus ocellatus</name>
    <dbReference type="NCBI Taxonomy" id="259542"/>
    <lineage>
        <taxon>Eukaryota</taxon>
        <taxon>Metazoa</taxon>
        <taxon>Spiralia</taxon>
        <taxon>Lophotrochozoa</taxon>
        <taxon>Mollusca</taxon>
        <taxon>Gastropoda</taxon>
        <taxon>Heterobranchia</taxon>
        <taxon>Euthyneura</taxon>
        <taxon>Panpulmonata</taxon>
        <taxon>Sacoglossa</taxon>
        <taxon>Placobranchoidea</taxon>
        <taxon>Plakobranchidae</taxon>
        <taxon>Plakobranchus</taxon>
    </lineage>
</organism>
<sequence>MEQELSPDIKPDVYLFLFEQKPDVQNLAIKAENQSSDSQTNQDMCPLTEQKSEITLHFPEDELSIKSAASHKHTPISPISKRASSNSKRKDYPDLSEEPNQKIAKSELDDQAPNEESTEEEKPCIAALRALVEAYSRREGENGVAQEEGEAFGQSNSDTAQCETEEKEDGESSKQARDTLNSASLIPISSSFY</sequence>
<protein>
    <submittedName>
        <fullName evidence="2">Uncharacterized protein</fullName>
    </submittedName>
</protein>
<feature type="compositionally biased region" description="Polar residues" evidence="1">
    <location>
        <begin position="178"/>
        <end position="193"/>
    </location>
</feature>
<feature type="region of interest" description="Disordered" evidence="1">
    <location>
        <begin position="137"/>
        <end position="193"/>
    </location>
</feature>
<dbReference type="EMBL" id="BLXT01006426">
    <property type="protein sequence ID" value="GFO31734.1"/>
    <property type="molecule type" value="Genomic_DNA"/>
</dbReference>
<comment type="caution">
    <text evidence="2">The sequence shown here is derived from an EMBL/GenBank/DDBJ whole genome shotgun (WGS) entry which is preliminary data.</text>
</comment>
<evidence type="ECO:0000313" key="2">
    <source>
        <dbReference type="EMBL" id="GFO31734.1"/>
    </source>
</evidence>
<feature type="region of interest" description="Disordered" evidence="1">
    <location>
        <begin position="30"/>
        <end position="124"/>
    </location>
</feature>
<dbReference type="AlphaFoldDB" id="A0AAV4CKM1"/>
<feature type="compositionally biased region" description="Polar residues" evidence="1">
    <location>
        <begin position="153"/>
        <end position="162"/>
    </location>
</feature>
<proteinExistence type="predicted"/>
<accession>A0AAV4CKM1</accession>
<reference evidence="2 3" key="1">
    <citation type="journal article" date="2021" name="Elife">
        <title>Chloroplast acquisition without the gene transfer in kleptoplastic sea slugs, Plakobranchus ocellatus.</title>
        <authorList>
            <person name="Maeda T."/>
            <person name="Takahashi S."/>
            <person name="Yoshida T."/>
            <person name="Shimamura S."/>
            <person name="Takaki Y."/>
            <person name="Nagai Y."/>
            <person name="Toyoda A."/>
            <person name="Suzuki Y."/>
            <person name="Arimoto A."/>
            <person name="Ishii H."/>
            <person name="Satoh N."/>
            <person name="Nishiyama T."/>
            <person name="Hasebe M."/>
            <person name="Maruyama T."/>
            <person name="Minagawa J."/>
            <person name="Obokata J."/>
            <person name="Shigenobu S."/>
        </authorList>
    </citation>
    <scope>NUCLEOTIDE SEQUENCE [LARGE SCALE GENOMIC DNA]</scope>
</reference>
<keyword evidence="3" id="KW-1185">Reference proteome</keyword>
<name>A0AAV4CKM1_9GAST</name>
<dbReference type="Proteomes" id="UP000735302">
    <property type="component" value="Unassembled WGS sequence"/>
</dbReference>
<gene>
    <name evidence="2" type="ORF">PoB_005823900</name>
</gene>
<feature type="compositionally biased region" description="Acidic residues" evidence="1">
    <location>
        <begin position="109"/>
        <end position="119"/>
    </location>
</feature>
<feature type="compositionally biased region" description="Basic and acidic residues" evidence="1">
    <location>
        <begin position="50"/>
        <end position="64"/>
    </location>
</feature>
<evidence type="ECO:0000313" key="3">
    <source>
        <dbReference type="Proteomes" id="UP000735302"/>
    </source>
</evidence>